<dbReference type="eggNOG" id="KOG0987">
    <property type="taxonomic scope" value="Eukaryota"/>
</dbReference>
<name>A0A1U7W9W7_NICSY</name>
<keyword evidence="2" id="KW-1185">Reference proteome</keyword>
<dbReference type="InterPro" id="IPR025476">
    <property type="entry name" value="Helitron_helicase-like"/>
</dbReference>
<dbReference type="Proteomes" id="UP000189701">
    <property type="component" value="Unplaced"/>
</dbReference>
<dbReference type="OrthoDB" id="1930928at2759"/>
<dbReference type="PANTHER" id="PTHR10492">
    <property type="match status" value="1"/>
</dbReference>
<dbReference type="RefSeq" id="XP_009775438.1">
    <property type="nucleotide sequence ID" value="XM_009777136.1"/>
</dbReference>
<dbReference type="AlphaFoldDB" id="A0A1U7W9W7"/>
<dbReference type="PANTHER" id="PTHR10492:SF100">
    <property type="entry name" value="ATP-DEPENDENT DNA HELICASE"/>
    <property type="match status" value="1"/>
</dbReference>
<evidence type="ECO:0000313" key="2">
    <source>
        <dbReference type="Proteomes" id="UP000189701"/>
    </source>
</evidence>
<sequence length="394" mass="46140">MRNDDEDELLHTGRLLQQYSVDEYIKLETQRLDFVFFNQDLFRMDMLNGLLDILRLGERDASNVGKQTFLPNSFIGGPRDMRQRYMDAIALVQYFGKPDLFVTMTCNPTWPEIEEHLALSDEAQNRPDLISRVFRAKIEELKTDILKRNIFGKVVAFMCTVEFQKRGLPHAHFLIILQNDYKLLTTEAYDEIIRAELPDANADSDLRKLVLKHMMHGPCGSLDPTNFCMRKKIGSCKFKYPKMFADQTSKGNDSYPIYRRRNTGEVVKVRGHDLDNSWVVSYNPYLFGKFNCHINVEVCSDIKVVKYLYKYICKGHDKIAFSVQNNDANIEIDEVNEYRSARWVSPPEAVWRLFRFPINEMSPNVYRLQLHLDGQLVSFKKKYGYKYDCKQSHD</sequence>
<protein>
    <submittedName>
        <fullName evidence="3">Uncharacterized protein LOC104225359</fullName>
    </submittedName>
</protein>
<evidence type="ECO:0000313" key="3">
    <source>
        <dbReference type="RefSeq" id="XP_009775438.1"/>
    </source>
</evidence>
<dbReference type="STRING" id="4096.A0A1U7W9W7"/>
<organism evidence="2 3">
    <name type="scientific">Nicotiana sylvestris</name>
    <name type="common">Wood tobacco</name>
    <name type="synonym">South American tobacco</name>
    <dbReference type="NCBI Taxonomy" id="4096"/>
    <lineage>
        <taxon>Eukaryota</taxon>
        <taxon>Viridiplantae</taxon>
        <taxon>Streptophyta</taxon>
        <taxon>Embryophyta</taxon>
        <taxon>Tracheophyta</taxon>
        <taxon>Spermatophyta</taxon>
        <taxon>Magnoliopsida</taxon>
        <taxon>eudicotyledons</taxon>
        <taxon>Gunneridae</taxon>
        <taxon>Pentapetalae</taxon>
        <taxon>asterids</taxon>
        <taxon>lamiids</taxon>
        <taxon>Solanales</taxon>
        <taxon>Solanaceae</taxon>
        <taxon>Nicotianoideae</taxon>
        <taxon>Nicotianeae</taxon>
        <taxon>Nicotiana</taxon>
    </lineage>
</organism>
<dbReference type="Pfam" id="PF14214">
    <property type="entry name" value="Helitron_like_N"/>
    <property type="match status" value="1"/>
</dbReference>
<accession>A0A1U7W9W7</accession>
<feature type="domain" description="Helitron helicase-like" evidence="1">
    <location>
        <begin position="2"/>
        <end position="175"/>
    </location>
</feature>
<reference evidence="2" key="1">
    <citation type="journal article" date="2013" name="Genome Biol.">
        <title>Reference genomes and transcriptomes of Nicotiana sylvestris and Nicotiana tomentosiformis.</title>
        <authorList>
            <person name="Sierro N."/>
            <person name="Battey J.N."/>
            <person name="Ouadi S."/>
            <person name="Bovet L."/>
            <person name="Goepfert S."/>
            <person name="Bakaher N."/>
            <person name="Peitsch M.C."/>
            <person name="Ivanov N.V."/>
        </authorList>
    </citation>
    <scope>NUCLEOTIDE SEQUENCE [LARGE SCALE GENOMIC DNA]</scope>
</reference>
<reference evidence="3" key="2">
    <citation type="submission" date="2025-08" db="UniProtKB">
        <authorList>
            <consortium name="RefSeq"/>
        </authorList>
    </citation>
    <scope>IDENTIFICATION</scope>
    <source>
        <tissue evidence="3">Leaf</tissue>
    </source>
</reference>
<gene>
    <name evidence="3" type="primary">LOC104225359</name>
</gene>
<proteinExistence type="predicted"/>
<evidence type="ECO:0000259" key="1">
    <source>
        <dbReference type="Pfam" id="PF14214"/>
    </source>
</evidence>